<feature type="compositionally biased region" description="Polar residues" evidence="11">
    <location>
        <begin position="1"/>
        <end position="18"/>
    </location>
</feature>
<keyword evidence="6" id="KW-0498">Mitosis</keyword>
<feature type="domain" description="Mis18" evidence="12">
    <location>
        <begin position="38"/>
        <end position="137"/>
    </location>
</feature>
<organism evidence="13 14">
    <name type="scientific">Malassezia japonica</name>
    <dbReference type="NCBI Taxonomy" id="223818"/>
    <lineage>
        <taxon>Eukaryota</taxon>
        <taxon>Fungi</taxon>
        <taxon>Dikarya</taxon>
        <taxon>Basidiomycota</taxon>
        <taxon>Ustilaginomycotina</taxon>
        <taxon>Malasseziomycetes</taxon>
        <taxon>Malasseziales</taxon>
        <taxon>Malasseziaceae</taxon>
        <taxon>Malassezia</taxon>
    </lineage>
</organism>
<keyword evidence="9" id="KW-0131">Cell cycle</keyword>
<evidence type="ECO:0000256" key="5">
    <source>
        <dbReference type="ARBA" id="ARBA00022723"/>
    </source>
</evidence>
<evidence type="ECO:0000256" key="1">
    <source>
        <dbReference type="ARBA" id="ARBA00004123"/>
    </source>
</evidence>
<evidence type="ECO:0000259" key="12">
    <source>
        <dbReference type="PROSITE" id="PS51793"/>
    </source>
</evidence>
<proteinExistence type="predicted"/>
<evidence type="ECO:0000256" key="9">
    <source>
        <dbReference type="ARBA" id="ARBA00023306"/>
    </source>
</evidence>
<dbReference type="PANTHER" id="PTHR16431">
    <property type="entry name" value="NEUROGENIC PROTEIN MASTERMIND"/>
    <property type="match status" value="1"/>
</dbReference>
<evidence type="ECO:0000313" key="13">
    <source>
        <dbReference type="EMBL" id="WFD37966.1"/>
    </source>
</evidence>
<evidence type="ECO:0000256" key="2">
    <source>
        <dbReference type="ARBA" id="ARBA00004584"/>
    </source>
</evidence>
<keyword evidence="14" id="KW-1185">Reference proteome</keyword>
<gene>
    <name evidence="13" type="ORF">MJAP1_000914</name>
</gene>
<evidence type="ECO:0000256" key="4">
    <source>
        <dbReference type="ARBA" id="ARBA00022618"/>
    </source>
</evidence>
<dbReference type="GO" id="GO:0000785">
    <property type="term" value="C:chromatin"/>
    <property type="evidence" value="ECO:0007669"/>
    <property type="project" value="TreeGrafter"/>
</dbReference>
<dbReference type="PANTHER" id="PTHR16431:SF1">
    <property type="entry name" value="NEUROGENIC PROTEIN MASTERMIND"/>
    <property type="match status" value="1"/>
</dbReference>
<feature type="compositionally biased region" description="Basic and acidic residues" evidence="11">
    <location>
        <begin position="152"/>
        <end position="184"/>
    </location>
</feature>
<keyword evidence="3" id="KW-0158">Chromosome</keyword>
<dbReference type="GO" id="GO:0034080">
    <property type="term" value="P:CENP-A containing chromatin assembly"/>
    <property type="evidence" value="ECO:0007669"/>
    <property type="project" value="TreeGrafter"/>
</dbReference>
<keyword evidence="5" id="KW-0479">Metal-binding</keyword>
<protein>
    <recommendedName>
        <fullName evidence="12">Mis18 domain-containing protein</fullName>
    </recommendedName>
</protein>
<evidence type="ECO:0000313" key="14">
    <source>
        <dbReference type="Proteomes" id="UP001217754"/>
    </source>
</evidence>
<comment type="subcellular location">
    <subcellularLocation>
        <location evidence="2">Chromosome</location>
        <location evidence="2">Centromere</location>
    </subcellularLocation>
    <subcellularLocation>
        <location evidence="1">Nucleus</location>
    </subcellularLocation>
</comment>
<dbReference type="GO" id="GO:0000775">
    <property type="term" value="C:chromosome, centromeric region"/>
    <property type="evidence" value="ECO:0007669"/>
    <property type="project" value="UniProtKB-SubCell"/>
</dbReference>
<keyword evidence="8" id="KW-0539">Nucleus</keyword>
<reference evidence="13" key="1">
    <citation type="submission" date="2023-03" db="EMBL/GenBank/DDBJ databases">
        <title>Mating type loci evolution in Malassezia.</title>
        <authorList>
            <person name="Coelho M.A."/>
        </authorList>
    </citation>
    <scope>NUCLEOTIDE SEQUENCE</scope>
    <source>
        <strain evidence="13">CBS 9431</strain>
    </source>
</reference>
<keyword evidence="7" id="KW-0862">Zinc</keyword>
<evidence type="ECO:0000256" key="7">
    <source>
        <dbReference type="ARBA" id="ARBA00022833"/>
    </source>
</evidence>
<dbReference type="PROSITE" id="PS51793">
    <property type="entry name" value="MIS18"/>
    <property type="match status" value="1"/>
</dbReference>
<dbReference type="InterPro" id="IPR034752">
    <property type="entry name" value="Mis18"/>
</dbReference>
<dbReference type="RefSeq" id="XP_060120863.1">
    <property type="nucleotide sequence ID" value="XM_060264880.1"/>
</dbReference>
<dbReference type="InterPro" id="IPR004910">
    <property type="entry name" value="Yippee/Mis18/Cereblon"/>
</dbReference>
<evidence type="ECO:0000256" key="3">
    <source>
        <dbReference type="ARBA" id="ARBA00022454"/>
    </source>
</evidence>
<dbReference type="Proteomes" id="UP001217754">
    <property type="component" value="Chromosome 1"/>
</dbReference>
<evidence type="ECO:0000256" key="8">
    <source>
        <dbReference type="ARBA" id="ARBA00023242"/>
    </source>
</evidence>
<dbReference type="AlphaFoldDB" id="A0AAF0JEI7"/>
<evidence type="ECO:0000256" key="11">
    <source>
        <dbReference type="SAM" id="MobiDB-lite"/>
    </source>
</evidence>
<sequence length="219" mass="24009">MRPTTPTSFVELQESVQDTPKRAESAAPVPTADKAPPALVFQCARCLTVVGDSFSWITAQRQLSMIVLREAAEKVAVVGPVITSSEPGQGLGSTYSVLQCTHCTQHLGRQYHETPRALDELRSAFSFHVDAIIVYQLGSTSATGHPSSIPKEIQHTPDEHGKEPEAKPEAPRESASDNASEMDKIRTLLMVLGERLMRVEQHLHLSPTSNTEDTSRWNV</sequence>
<feature type="region of interest" description="Disordered" evidence="11">
    <location>
        <begin position="141"/>
        <end position="184"/>
    </location>
</feature>
<dbReference type="Pfam" id="PF03226">
    <property type="entry name" value="Yippee-Mis18"/>
    <property type="match status" value="1"/>
</dbReference>
<dbReference type="GO" id="GO:0046872">
    <property type="term" value="F:metal ion binding"/>
    <property type="evidence" value="ECO:0007669"/>
    <property type="project" value="UniProtKB-KW"/>
</dbReference>
<evidence type="ECO:0000256" key="6">
    <source>
        <dbReference type="ARBA" id="ARBA00022776"/>
    </source>
</evidence>
<keyword evidence="4" id="KW-0132">Cell division</keyword>
<accession>A0AAF0JEI7</accession>
<dbReference type="EMBL" id="CP119958">
    <property type="protein sequence ID" value="WFD37966.1"/>
    <property type="molecule type" value="Genomic_DNA"/>
</dbReference>
<keyword evidence="10" id="KW-0137">Centromere</keyword>
<dbReference type="GeneID" id="85224563"/>
<dbReference type="GO" id="GO:0051301">
    <property type="term" value="P:cell division"/>
    <property type="evidence" value="ECO:0007669"/>
    <property type="project" value="UniProtKB-KW"/>
</dbReference>
<dbReference type="GO" id="GO:0005634">
    <property type="term" value="C:nucleus"/>
    <property type="evidence" value="ECO:0007669"/>
    <property type="project" value="UniProtKB-SubCell"/>
</dbReference>
<feature type="region of interest" description="Disordered" evidence="11">
    <location>
        <begin position="1"/>
        <end position="30"/>
    </location>
</feature>
<dbReference type="GO" id="GO:0007059">
    <property type="term" value="P:chromosome segregation"/>
    <property type="evidence" value="ECO:0007669"/>
    <property type="project" value="TreeGrafter"/>
</dbReference>
<name>A0AAF0JEI7_9BASI</name>
<evidence type="ECO:0000256" key="10">
    <source>
        <dbReference type="ARBA" id="ARBA00023328"/>
    </source>
</evidence>